<dbReference type="InterPro" id="IPR017946">
    <property type="entry name" value="PLC-like_Pdiesterase_TIM-brl"/>
</dbReference>
<keyword evidence="5" id="KW-0378">Hydrolase</keyword>
<evidence type="ECO:0000256" key="1">
    <source>
        <dbReference type="ARBA" id="ARBA00007277"/>
    </source>
</evidence>
<dbReference type="SUPFAM" id="SSF51695">
    <property type="entry name" value="PLC-like phosphodiesterases"/>
    <property type="match status" value="1"/>
</dbReference>
<dbReference type="AlphaFoldDB" id="A0A4Y7XFA9"/>
<evidence type="ECO:0000259" key="8">
    <source>
        <dbReference type="PROSITE" id="PS51704"/>
    </source>
</evidence>
<dbReference type="InterPro" id="IPR030395">
    <property type="entry name" value="GP_PDE_dom"/>
</dbReference>
<comment type="caution">
    <text evidence="9">The sequence shown here is derived from an EMBL/GenBank/DDBJ whole genome shotgun (WGS) entry which is preliminary data.</text>
</comment>
<dbReference type="PANTHER" id="PTHR43620">
    <property type="entry name" value="GLYCEROPHOSPHORYL DIESTER PHOSPHODIESTERASE"/>
    <property type="match status" value="1"/>
</dbReference>
<evidence type="ECO:0000256" key="6">
    <source>
        <dbReference type="ARBA" id="ARBA00047512"/>
    </source>
</evidence>
<dbReference type="GO" id="GO:0006629">
    <property type="term" value="P:lipid metabolic process"/>
    <property type="evidence" value="ECO:0007669"/>
    <property type="project" value="InterPro"/>
</dbReference>
<dbReference type="PROSITE" id="PS51257">
    <property type="entry name" value="PROKAR_LIPOPROTEIN"/>
    <property type="match status" value="1"/>
</dbReference>
<dbReference type="CDD" id="cd08602">
    <property type="entry name" value="GDPD_ScGlpQ1_like"/>
    <property type="match status" value="1"/>
</dbReference>
<proteinExistence type="inferred from homology"/>
<comment type="similarity">
    <text evidence="1">Belongs to the glycerophosphoryl diester phosphodiesterase family.</text>
</comment>
<sequence>MLNKQKLMGAVIGSILATALAGCNDDNDNSDNTGVISPTPKKALVYGHRGAAGYLPDHTLEGYKKGIELGADFVEPDLVMTKDGILVCRHEPNIGGTTNVASHPEFASRKTSKMIDGVNVKDDWFVSDFTLAELKTLRAIQPLPQDRSTQYDSQFAIPTLEEMIQTVQAENKRLGKNVGIIPEIKHSTFHASIFGQYKIEDELLRILAKYGYSKKDSPAIIQSFEVSNLKYLNGKTDVRLVQLIDGYDIDSNGNMQFEAPSLRPYDWTVAGKTDKTYGAMLTPTGLAEIKTYADIIGPWKPYLISSKTVDANNDGKADDLNNDGKLDERDRVLLPASNVVKNAHAIGLEVVPFTFRNEPRRLASDYKNDPKAEYKKFYDLGVDGVFTDFVDTAVAARDGK</sequence>
<dbReference type="OrthoDB" id="9795622at2"/>
<keyword evidence="10" id="KW-1185">Reference proteome</keyword>
<comment type="catalytic activity">
    <reaction evidence="6">
        <text>a sn-glycero-3-phosphodiester + H2O = an alcohol + sn-glycerol 3-phosphate + H(+)</text>
        <dbReference type="Rhea" id="RHEA:12969"/>
        <dbReference type="ChEBI" id="CHEBI:15377"/>
        <dbReference type="ChEBI" id="CHEBI:15378"/>
        <dbReference type="ChEBI" id="CHEBI:30879"/>
        <dbReference type="ChEBI" id="CHEBI:57597"/>
        <dbReference type="ChEBI" id="CHEBI:83408"/>
        <dbReference type="EC" id="3.1.4.46"/>
    </reaction>
</comment>
<evidence type="ECO:0000313" key="10">
    <source>
        <dbReference type="Proteomes" id="UP000297834"/>
    </source>
</evidence>
<reference evidence="9 10" key="1">
    <citation type="submission" date="2019-03" db="EMBL/GenBank/DDBJ databases">
        <title>Alkanindiges illinoisensis: a potential pathogenic isolated from ascites of a gastric cancer patient with abdominal metastasis.</title>
        <authorList>
            <person name="Hu X."/>
            <person name="Yang B."/>
            <person name="Yan X."/>
            <person name="Lin L."/>
            <person name="Zhao H."/>
            <person name="Zhou F."/>
            <person name="Su B."/>
            <person name="Chen J."/>
            <person name="Rui Y."/>
            <person name="Wang Q."/>
            <person name="Zheng L."/>
        </authorList>
    </citation>
    <scope>NUCLEOTIDE SEQUENCE [LARGE SCALE GENOMIC DNA]</scope>
    <source>
        <strain evidence="9 10">NFYY 23406</strain>
    </source>
</reference>
<accession>A0A4Y7XFA9</accession>
<dbReference type="GO" id="GO:0006071">
    <property type="term" value="P:glycerol metabolic process"/>
    <property type="evidence" value="ECO:0007669"/>
    <property type="project" value="UniProtKB-KW"/>
</dbReference>
<dbReference type="PROSITE" id="PS51704">
    <property type="entry name" value="GP_PDE"/>
    <property type="match status" value="1"/>
</dbReference>
<evidence type="ECO:0000313" key="9">
    <source>
        <dbReference type="EMBL" id="TEU29356.1"/>
    </source>
</evidence>
<feature type="chain" id="PRO_5021184606" description="glycerophosphodiester phosphodiesterase" evidence="7">
    <location>
        <begin position="22"/>
        <end position="400"/>
    </location>
</feature>
<feature type="domain" description="GP-PDE" evidence="8">
    <location>
        <begin position="43"/>
        <end position="397"/>
    </location>
</feature>
<dbReference type="GO" id="GO:0008889">
    <property type="term" value="F:glycerophosphodiester phosphodiesterase activity"/>
    <property type="evidence" value="ECO:0007669"/>
    <property type="project" value="UniProtKB-EC"/>
</dbReference>
<gene>
    <name evidence="9" type="ORF">E2B99_04675</name>
</gene>
<dbReference type="RefSeq" id="WP_134243801.1">
    <property type="nucleotide sequence ID" value="NZ_SNTY01000014.1"/>
</dbReference>
<evidence type="ECO:0000256" key="7">
    <source>
        <dbReference type="SAM" id="SignalP"/>
    </source>
</evidence>
<evidence type="ECO:0000256" key="3">
    <source>
        <dbReference type="ARBA" id="ARBA00022729"/>
    </source>
</evidence>
<keyword evidence="4" id="KW-0319">Glycerol metabolism</keyword>
<keyword evidence="3 7" id="KW-0732">Signal</keyword>
<dbReference type="STRING" id="1120977.GCA_000619845_02975"/>
<dbReference type="PANTHER" id="PTHR43620:SF7">
    <property type="entry name" value="GLYCEROPHOSPHODIESTER PHOSPHODIESTERASE GDPD5-RELATED"/>
    <property type="match status" value="1"/>
</dbReference>
<dbReference type="Gene3D" id="3.20.20.190">
    <property type="entry name" value="Phosphatidylinositol (PI) phosphodiesterase"/>
    <property type="match status" value="1"/>
</dbReference>
<name>A0A4Y7XFA9_9GAMM</name>
<evidence type="ECO:0000256" key="5">
    <source>
        <dbReference type="ARBA" id="ARBA00022801"/>
    </source>
</evidence>
<evidence type="ECO:0000256" key="2">
    <source>
        <dbReference type="ARBA" id="ARBA00012247"/>
    </source>
</evidence>
<dbReference type="Pfam" id="PF03009">
    <property type="entry name" value="GDPD"/>
    <property type="match status" value="1"/>
</dbReference>
<evidence type="ECO:0000256" key="4">
    <source>
        <dbReference type="ARBA" id="ARBA00022798"/>
    </source>
</evidence>
<dbReference type="Proteomes" id="UP000297834">
    <property type="component" value="Unassembled WGS sequence"/>
</dbReference>
<organism evidence="9 10">
    <name type="scientific">Alkanindiges illinoisensis</name>
    <dbReference type="NCBI Taxonomy" id="197183"/>
    <lineage>
        <taxon>Bacteria</taxon>
        <taxon>Pseudomonadati</taxon>
        <taxon>Pseudomonadota</taxon>
        <taxon>Gammaproteobacteria</taxon>
        <taxon>Moraxellales</taxon>
        <taxon>Moraxellaceae</taxon>
        <taxon>Alkanindiges</taxon>
    </lineage>
</organism>
<feature type="signal peptide" evidence="7">
    <location>
        <begin position="1"/>
        <end position="21"/>
    </location>
</feature>
<protein>
    <recommendedName>
        <fullName evidence="2">glycerophosphodiester phosphodiesterase</fullName>
        <ecNumber evidence="2">3.1.4.46</ecNumber>
    </recommendedName>
</protein>
<dbReference type="EC" id="3.1.4.46" evidence="2"/>
<dbReference type="EMBL" id="SNTY01000014">
    <property type="protein sequence ID" value="TEU29356.1"/>
    <property type="molecule type" value="Genomic_DNA"/>
</dbReference>